<dbReference type="GO" id="GO:0020037">
    <property type="term" value="F:heme binding"/>
    <property type="evidence" value="ECO:0007669"/>
    <property type="project" value="InterPro"/>
</dbReference>
<dbReference type="EMBL" id="NJEU01000967">
    <property type="protein sequence ID" value="PHH69272.1"/>
    <property type="molecule type" value="Genomic_DNA"/>
</dbReference>
<comment type="similarity">
    <text evidence="2">Belongs to the cytochrome P450 family.</text>
</comment>
<keyword evidence="4 8" id="KW-0479">Metal-binding</keyword>
<feature type="binding site" description="axial binding residue" evidence="8">
    <location>
        <position position="194"/>
    </location>
    <ligand>
        <name>heme</name>
        <dbReference type="ChEBI" id="CHEBI:30413"/>
    </ligand>
    <ligandPart>
        <name>Fe</name>
        <dbReference type="ChEBI" id="CHEBI:18248"/>
    </ligandPart>
</feature>
<dbReference type="Proteomes" id="UP000224854">
    <property type="component" value="Unassembled WGS sequence"/>
</dbReference>
<dbReference type="AlphaFoldDB" id="A0A2C5YPM8"/>
<evidence type="ECO:0000313" key="10">
    <source>
        <dbReference type="EMBL" id="PHH69272.1"/>
    </source>
</evidence>
<keyword evidence="6 8" id="KW-0408">Iron</keyword>
<organism evidence="10 11">
    <name type="scientific">Ophiocordyceps australis</name>
    <dbReference type="NCBI Taxonomy" id="1399860"/>
    <lineage>
        <taxon>Eukaryota</taxon>
        <taxon>Fungi</taxon>
        <taxon>Dikarya</taxon>
        <taxon>Ascomycota</taxon>
        <taxon>Pezizomycotina</taxon>
        <taxon>Sordariomycetes</taxon>
        <taxon>Hypocreomycetidae</taxon>
        <taxon>Hypocreales</taxon>
        <taxon>Ophiocordycipitaceae</taxon>
        <taxon>Ophiocordyceps</taxon>
    </lineage>
</organism>
<keyword evidence="7" id="KW-0503">Monooxygenase</keyword>
<dbReference type="PANTHER" id="PTHR24305">
    <property type="entry name" value="CYTOCHROME P450"/>
    <property type="match status" value="1"/>
</dbReference>
<dbReference type="SUPFAM" id="SSF48264">
    <property type="entry name" value="Cytochrome P450"/>
    <property type="match status" value="1"/>
</dbReference>
<evidence type="ECO:0000256" key="4">
    <source>
        <dbReference type="ARBA" id="ARBA00022723"/>
    </source>
</evidence>
<dbReference type="PRINTS" id="PR00463">
    <property type="entry name" value="EP450I"/>
</dbReference>
<comment type="caution">
    <text evidence="10">The sequence shown here is derived from an EMBL/GenBank/DDBJ whole genome shotgun (WGS) entry which is preliminary data.</text>
</comment>
<evidence type="ECO:0000256" key="8">
    <source>
        <dbReference type="PIRSR" id="PIRSR602401-1"/>
    </source>
</evidence>
<keyword evidence="9" id="KW-0812">Transmembrane</keyword>
<dbReference type="GO" id="GO:0004497">
    <property type="term" value="F:monooxygenase activity"/>
    <property type="evidence" value="ECO:0007669"/>
    <property type="project" value="UniProtKB-KW"/>
</dbReference>
<dbReference type="Pfam" id="PF00067">
    <property type="entry name" value="p450"/>
    <property type="match status" value="1"/>
</dbReference>
<proteinExistence type="inferred from homology"/>
<keyword evidence="11" id="KW-1185">Reference proteome</keyword>
<feature type="transmembrane region" description="Helical" evidence="9">
    <location>
        <begin position="41"/>
        <end position="64"/>
    </location>
</feature>
<dbReference type="OrthoDB" id="3934656at2759"/>
<evidence type="ECO:0000256" key="6">
    <source>
        <dbReference type="ARBA" id="ARBA00023004"/>
    </source>
</evidence>
<dbReference type="Gene3D" id="1.10.630.10">
    <property type="entry name" value="Cytochrome P450"/>
    <property type="match status" value="1"/>
</dbReference>
<keyword evidence="3 8" id="KW-0349">Heme</keyword>
<gene>
    <name evidence="10" type="ORF">CDD82_7867</name>
</gene>
<keyword evidence="9" id="KW-1133">Transmembrane helix</keyword>
<evidence type="ECO:0000256" key="3">
    <source>
        <dbReference type="ARBA" id="ARBA00022617"/>
    </source>
</evidence>
<dbReference type="InterPro" id="IPR001128">
    <property type="entry name" value="Cyt_P450"/>
</dbReference>
<evidence type="ECO:0008006" key="12">
    <source>
        <dbReference type="Google" id="ProtNLM"/>
    </source>
</evidence>
<dbReference type="InterPro" id="IPR002401">
    <property type="entry name" value="Cyt_P450_E_grp-I"/>
</dbReference>
<dbReference type="GO" id="GO:0016705">
    <property type="term" value="F:oxidoreductase activity, acting on paired donors, with incorporation or reduction of molecular oxygen"/>
    <property type="evidence" value="ECO:0007669"/>
    <property type="project" value="InterPro"/>
</dbReference>
<keyword evidence="9" id="KW-0472">Membrane</keyword>
<evidence type="ECO:0000256" key="7">
    <source>
        <dbReference type="ARBA" id="ARBA00023033"/>
    </source>
</evidence>
<dbReference type="InterPro" id="IPR036396">
    <property type="entry name" value="Cyt_P450_sf"/>
</dbReference>
<evidence type="ECO:0000256" key="1">
    <source>
        <dbReference type="ARBA" id="ARBA00001971"/>
    </source>
</evidence>
<dbReference type="PANTHER" id="PTHR24305:SF77">
    <property type="entry name" value="CYTOCHROME P450 MONOOXYGENASE"/>
    <property type="match status" value="1"/>
</dbReference>
<dbReference type="InterPro" id="IPR050121">
    <property type="entry name" value="Cytochrome_P450_monoxygenase"/>
</dbReference>
<dbReference type="GO" id="GO:0005506">
    <property type="term" value="F:iron ion binding"/>
    <property type="evidence" value="ECO:0007669"/>
    <property type="project" value="InterPro"/>
</dbReference>
<reference evidence="10 11" key="1">
    <citation type="submission" date="2017-06" db="EMBL/GenBank/DDBJ databases">
        <title>Ant-infecting Ophiocordyceps genomes reveal a high diversity of potential behavioral manipulation genes and a possible major role for enterotoxins.</title>
        <authorList>
            <person name="De Bekker C."/>
            <person name="Evans H.C."/>
            <person name="Brachmann A."/>
            <person name="Hughes D.P."/>
        </authorList>
    </citation>
    <scope>NUCLEOTIDE SEQUENCE [LARGE SCALE GENOMIC DNA]</scope>
    <source>
        <strain evidence="10 11">1348a</strain>
    </source>
</reference>
<comment type="cofactor">
    <cofactor evidence="1 8">
        <name>heme</name>
        <dbReference type="ChEBI" id="CHEBI:30413"/>
    </cofactor>
</comment>
<sequence length="250" mass="28173">MRIVHNTVQDFYAGKTDTNDMGSVAKFHSEGCDEAECEMSVLGMIVAATHTTATAIYVTFVYILSTPMVYVRLKEEIAQAVKNGTISSPITDSEIKSMLYLQAVVLEGLRMLPPAPTREPKLVPPEGETLQDRFIPGGTTISHNTYALMRDQRIFGPDAELFRPERYLQADKNKISPDMKAQVELCFGHGQWGCMGKQIAMMDLHKLLFELFRAFDMQLLHPGSDVLNLDQECAFLFKDLWVQVQETRAF</sequence>
<protein>
    <recommendedName>
        <fullName evidence="12">Cytochrome P450</fullName>
    </recommendedName>
</protein>
<evidence type="ECO:0000256" key="9">
    <source>
        <dbReference type="SAM" id="Phobius"/>
    </source>
</evidence>
<evidence type="ECO:0000256" key="5">
    <source>
        <dbReference type="ARBA" id="ARBA00023002"/>
    </source>
</evidence>
<dbReference type="PRINTS" id="PR00385">
    <property type="entry name" value="P450"/>
</dbReference>
<evidence type="ECO:0000256" key="2">
    <source>
        <dbReference type="ARBA" id="ARBA00010617"/>
    </source>
</evidence>
<accession>A0A2C5YPM8</accession>
<keyword evidence="5" id="KW-0560">Oxidoreductase</keyword>
<evidence type="ECO:0000313" key="11">
    <source>
        <dbReference type="Proteomes" id="UP000224854"/>
    </source>
</evidence>
<name>A0A2C5YPM8_9HYPO</name>